<evidence type="ECO:0000256" key="1">
    <source>
        <dbReference type="SAM" id="Phobius"/>
    </source>
</evidence>
<keyword evidence="1" id="KW-0812">Transmembrane</keyword>
<gene>
    <name evidence="2" type="ORF">FM104_08070</name>
</gene>
<dbReference type="Proteomes" id="UP000196320">
    <property type="component" value="Unassembled WGS sequence"/>
</dbReference>
<keyword evidence="1" id="KW-1133">Transmembrane helix</keyword>
<keyword evidence="1" id="KW-0472">Membrane</keyword>
<accession>A0A1R4JLF1</accession>
<dbReference type="EMBL" id="FUKO01000019">
    <property type="protein sequence ID" value="SJN32848.1"/>
    <property type="molecule type" value="Genomic_DNA"/>
</dbReference>
<name>A0A1R4JLF1_9MICO</name>
<feature type="transmembrane region" description="Helical" evidence="1">
    <location>
        <begin position="29"/>
        <end position="47"/>
    </location>
</feature>
<proteinExistence type="predicted"/>
<organism evidence="2 3">
    <name type="scientific">Microbacterium esteraromaticum</name>
    <dbReference type="NCBI Taxonomy" id="57043"/>
    <lineage>
        <taxon>Bacteria</taxon>
        <taxon>Bacillati</taxon>
        <taxon>Actinomycetota</taxon>
        <taxon>Actinomycetes</taxon>
        <taxon>Micrococcales</taxon>
        <taxon>Microbacteriaceae</taxon>
        <taxon>Microbacterium</taxon>
    </lineage>
</organism>
<evidence type="ECO:0000313" key="3">
    <source>
        <dbReference type="Proteomes" id="UP000196320"/>
    </source>
</evidence>
<dbReference type="AlphaFoldDB" id="A0A1R4JLF1"/>
<protein>
    <submittedName>
        <fullName evidence="2">Uncharacterized protein</fullName>
    </submittedName>
</protein>
<evidence type="ECO:0000313" key="2">
    <source>
        <dbReference type="EMBL" id="SJN32848.1"/>
    </source>
</evidence>
<keyword evidence="3" id="KW-1185">Reference proteome</keyword>
<reference evidence="2 3" key="1">
    <citation type="submission" date="2017-02" db="EMBL/GenBank/DDBJ databases">
        <authorList>
            <person name="Peterson S.W."/>
        </authorList>
    </citation>
    <scope>NUCLEOTIDE SEQUENCE [LARGE SCALE GENOMIC DNA]</scope>
    <source>
        <strain evidence="2 3">B Mb 05.01</strain>
    </source>
</reference>
<sequence length="65" mass="7207">MVDFIVFMVLFLGGFYLFGISHSLPTGQGLAFTAGILLVSLALAWVMRQRGSATKRSDNWNQNNK</sequence>